<dbReference type="Pfam" id="PF13895">
    <property type="entry name" value="Ig_2"/>
    <property type="match status" value="1"/>
</dbReference>
<dbReference type="InterPro" id="IPR036179">
    <property type="entry name" value="Ig-like_dom_sf"/>
</dbReference>
<accession>A0ABR3N5J9</accession>
<keyword evidence="3" id="KW-0472">Membrane</keyword>
<reference evidence="5 6" key="1">
    <citation type="submission" date="2023-09" db="EMBL/GenBank/DDBJ databases">
        <authorList>
            <person name="Wang M."/>
        </authorList>
    </citation>
    <scope>NUCLEOTIDE SEQUENCE [LARGE SCALE GENOMIC DNA]</scope>
    <source>
        <strain evidence="5">GT-2023</strain>
        <tissue evidence="5">Liver</tissue>
    </source>
</reference>
<feature type="domain" description="Ig-like" evidence="4">
    <location>
        <begin position="233"/>
        <end position="323"/>
    </location>
</feature>
<dbReference type="InterPro" id="IPR050488">
    <property type="entry name" value="Ig_Fc_receptor"/>
</dbReference>
<evidence type="ECO:0000259" key="4">
    <source>
        <dbReference type="PROSITE" id="PS50835"/>
    </source>
</evidence>
<dbReference type="SMART" id="SM00409">
    <property type="entry name" value="IG"/>
    <property type="match status" value="3"/>
</dbReference>
<evidence type="ECO:0000256" key="3">
    <source>
        <dbReference type="SAM" id="Phobius"/>
    </source>
</evidence>
<keyword evidence="1" id="KW-0732">Signal</keyword>
<evidence type="ECO:0000313" key="5">
    <source>
        <dbReference type="EMBL" id="KAL1272169.1"/>
    </source>
</evidence>
<dbReference type="InterPro" id="IPR003599">
    <property type="entry name" value="Ig_sub"/>
</dbReference>
<proteinExistence type="predicted"/>
<dbReference type="InterPro" id="IPR007110">
    <property type="entry name" value="Ig-like_dom"/>
</dbReference>
<keyword evidence="3" id="KW-1133">Transmembrane helix</keyword>
<dbReference type="PANTHER" id="PTHR11481">
    <property type="entry name" value="IMMUNOGLOBULIN FC RECEPTOR"/>
    <property type="match status" value="1"/>
</dbReference>
<organism evidence="5 6">
    <name type="scientific">Cirrhinus molitorella</name>
    <name type="common">mud carp</name>
    <dbReference type="NCBI Taxonomy" id="172907"/>
    <lineage>
        <taxon>Eukaryota</taxon>
        <taxon>Metazoa</taxon>
        <taxon>Chordata</taxon>
        <taxon>Craniata</taxon>
        <taxon>Vertebrata</taxon>
        <taxon>Euteleostomi</taxon>
        <taxon>Actinopterygii</taxon>
        <taxon>Neopterygii</taxon>
        <taxon>Teleostei</taxon>
        <taxon>Ostariophysi</taxon>
        <taxon>Cypriniformes</taxon>
        <taxon>Cyprinidae</taxon>
        <taxon>Labeoninae</taxon>
        <taxon>Labeonini</taxon>
        <taxon>Cirrhinus</taxon>
    </lineage>
</organism>
<gene>
    <name evidence="5" type="ORF">QQF64_031185</name>
</gene>
<feature type="domain" description="Ig-like" evidence="4">
    <location>
        <begin position="82"/>
        <end position="189"/>
    </location>
</feature>
<dbReference type="Proteomes" id="UP001558613">
    <property type="component" value="Unassembled WGS sequence"/>
</dbReference>
<feature type="domain" description="Ig-like" evidence="4">
    <location>
        <begin position="1"/>
        <end position="67"/>
    </location>
</feature>
<protein>
    <recommendedName>
        <fullName evidence="4">Ig-like domain-containing protein</fullName>
    </recommendedName>
</protein>
<dbReference type="PANTHER" id="PTHR11481:SF64">
    <property type="entry name" value="FC RECEPTOR-LIKE PROTEIN 4"/>
    <property type="match status" value="1"/>
</dbReference>
<keyword evidence="6" id="KW-1185">Reference proteome</keyword>
<dbReference type="InterPro" id="IPR013783">
    <property type="entry name" value="Ig-like_fold"/>
</dbReference>
<evidence type="ECO:0000313" key="6">
    <source>
        <dbReference type="Proteomes" id="UP001558613"/>
    </source>
</evidence>
<dbReference type="PROSITE" id="PS50835">
    <property type="entry name" value="IG_LIKE"/>
    <property type="match status" value="3"/>
</dbReference>
<comment type="caution">
    <text evidence="5">The sequence shown here is derived from an EMBL/GenBank/DDBJ whole genome shotgun (WGS) entry which is preliminary data.</text>
</comment>
<evidence type="ECO:0000256" key="2">
    <source>
        <dbReference type="ARBA" id="ARBA00023157"/>
    </source>
</evidence>
<feature type="transmembrane region" description="Helical" evidence="3">
    <location>
        <begin position="330"/>
        <end position="352"/>
    </location>
</feature>
<dbReference type="Gene3D" id="2.60.40.10">
    <property type="entry name" value="Immunoglobulins"/>
    <property type="match status" value="3"/>
</dbReference>
<keyword evidence="2" id="KW-1015">Disulfide bond</keyword>
<name>A0ABR3N5J9_9TELE</name>
<dbReference type="SUPFAM" id="SSF48726">
    <property type="entry name" value="Immunoglobulin"/>
    <property type="match status" value="3"/>
</dbReference>
<sequence length="373" mass="42470">MKCEIESDHSNWRYEWTYQQYTDSIYSVLQTSERYTLNGDTLTIKQSKTSDGGQYWCRGHIDGRSVSSYLSSAVSLFVKDLPTSTLTVTPDNPVFNGETVNLKCEIQSYSIWRQRNALTYDWRTYWTPEWRYVWYKGTDSVMSQTSERYTVNKDTLTVRGATGSDQGQYWCRGQRDERPKSSQLSSAISLIMMVSLVRGQSSESAFSLTLSFELTSDTGVYWCQSESGEKRHPLNITVHDGDVILVSSVDPVIEGDTLTLHCLHRSTNSPILRADFYKDGSLVQNQTTGEMSITTVSKSHEGFYYCKTERGQSLHSWISVRVSCSGKISVFNILSFLLAACPYLLSTVVLLFKCYRARVRSTEDQSHITEEET</sequence>
<keyword evidence="3" id="KW-0812">Transmembrane</keyword>
<dbReference type="EMBL" id="JAYMGO010000007">
    <property type="protein sequence ID" value="KAL1272169.1"/>
    <property type="molecule type" value="Genomic_DNA"/>
</dbReference>
<evidence type="ECO:0000256" key="1">
    <source>
        <dbReference type="ARBA" id="ARBA00022729"/>
    </source>
</evidence>